<dbReference type="AlphaFoldDB" id="A4SPW9"/>
<protein>
    <submittedName>
        <fullName evidence="2">Uncharacterized protein</fullName>
    </submittedName>
</protein>
<gene>
    <name evidence="2" type="ordered locus">ASA_2937</name>
</gene>
<dbReference type="KEGG" id="asa:ASA_2937"/>
<name>A4SPW9_AERS4</name>
<organism evidence="2 3">
    <name type="scientific">Aeromonas salmonicida (strain A449)</name>
    <dbReference type="NCBI Taxonomy" id="382245"/>
    <lineage>
        <taxon>Bacteria</taxon>
        <taxon>Pseudomonadati</taxon>
        <taxon>Pseudomonadota</taxon>
        <taxon>Gammaproteobacteria</taxon>
        <taxon>Aeromonadales</taxon>
        <taxon>Aeromonadaceae</taxon>
        <taxon>Aeromonas</taxon>
    </lineage>
</organism>
<evidence type="ECO:0000313" key="2">
    <source>
        <dbReference type="EMBL" id="ABO90941.1"/>
    </source>
</evidence>
<sequence>MAGYSGCEYPAPTSPTSPHPIRAESSAGRSDCHCISDTVTVLVTPSTTWRHPDHEPEKASQGKPFSLVGTLSIFPLRNSAKNEKQPRVAHNCYSLAGIPVWARDCGGLRRVGNCAICAFRSAQNCADW</sequence>
<accession>A4SPW9</accession>
<dbReference type="EMBL" id="CP000644">
    <property type="protein sequence ID" value="ABO90941.1"/>
    <property type="molecule type" value="Genomic_DNA"/>
</dbReference>
<evidence type="ECO:0000256" key="1">
    <source>
        <dbReference type="SAM" id="MobiDB-lite"/>
    </source>
</evidence>
<proteinExistence type="predicted"/>
<evidence type="ECO:0000313" key="3">
    <source>
        <dbReference type="Proteomes" id="UP000000225"/>
    </source>
</evidence>
<feature type="region of interest" description="Disordered" evidence="1">
    <location>
        <begin position="1"/>
        <end position="29"/>
    </location>
</feature>
<reference evidence="3" key="1">
    <citation type="journal article" date="2008" name="BMC Genomics">
        <title>The genome of Aeromonas salmonicida subsp. salmonicida A449: insights into the evolution of a fish pathogen.</title>
        <authorList>
            <person name="Reith M.E."/>
            <person name="Singh R.K."/>
            <person name="Curtis B."/>
            <person name="Boyd J.M."/>
            <person name="Bouevitch A."/>
            <person name="Kimball J."/>
            <person name="Munholland J."/>
            <person name="Murphy C."/>
            <person name="Sarty D."/>
            <person name="Williams J."/>
            <person name="Nash J.H."/>
            <person name="Johnson S.C."/>
            <person name="Brown L.L."/>
        </authorList>
    </citation>
    <scope>NUCLEOTIDE SEQUENCE [LARGE SCALE GENOMIC DNA]</scope>
    <source>
        <strain evidence="3">A449</strain>
    </source>
</reference>
<dbReference type="Proteomes" id="UP000000225">
    <property type="component" value="Chromosome"/>
</dbReference>
<dbReference type="HOGENOM" id="CLU_1954939_0_0_6"/>